<dbReference type="Pfam" id="PF01061">
    <property type="entry name" value="ABC2_membrane"/>
    <property type="match status" value="1"/>
</dbReference>
<dbReference type="GO" id="GO:0140359">
    <property type="term" value="F:ABC-type transporter activity"/>
    <property type="evidence" value="ECO:0007669"/>
    <property type="project" value="InterPro"/>
</dbReference>
<dbReference type="AlphaFoldDB" id="A0A1G2G1P6"/>
<evidence type="ECO:0000256" key="1">
    <source>
        <dbReference type="ARBA" id="ARBA00004429"/>
    </source>
</evidence>
<keyword evidence="3 9" id="KW-0813">Transport</keyword>
<evidence type="ECO:0000256" key="8">
    <source>
        <dbReference type="ARBA" id="ARBA00023136"/>
    </source>
</evidence>
<evidence type="ECO:0000256" key="6">
    <source>
        <dbReference type="ARBA" id="ARBA00022692"/>
    </source>
</evidence>
<reference evidence="11 12" key="1">
    <citation type="journal article" date="2016" name="Nat. Commun.">
        <title>Thousands of microbial genomes shed light on interconnected biogeochemical processes in an aquifer system.</title>
        <authorList>
            <person name="Anantharaman K."/>
            <person name="Brown C.T."/>
            <person name="Hug L.A."/>
            <person name="Sharon I."/>
            <person name="Castelle C.J."/>
            <person name="Probst A.J."/>
            <person name="Thomas B.C."/>
            <person name="Singh A."/>
            <person name="Wilkins M.J."/>
            <person name="Karaoz U."/>
            <person name="Brodie E.L."/>
            <person name="Williams K.H."/>
            <person name="Hubbard S.S."/>
            <person name="Banfield J.F."/>
        </authorList>
    </citation>
    <scope>NUCLEOTIDE SEQUENCE [LARGE SCALE GENOMIC DNA]</scope>
</reference>
<evidence type="ECO:0000256" key="4">
    <source>
        <dbReference type="ARBA" id="ARBA00022475"/>
    </source>
</evidence>
<feature type="transmembrane region" description="Helical" evidence="9">
    <location>
        <begin position="223"/>
        <end position="241"/>
    </location>
</feature>
<feature type="transmembrane region" description="Helical" evidence="9">
    <location>
        <begin position="130"/>
        <end position="154"/>
    </location>
</feature>
<dbReference type="PANTHER" id="PTHR30413:SF8">
    <property type="entry name" value="TRANSPORT PERMEASE PROTEIN"/>
    <property type="match status" value="1"/>
</dbReference>
<evidence type="ECO:0000259" key="10">
    <source>
        <dbReference type="PROSITE" id="PS51012"/>
    </source>
</evidence>
<evidence type="ECO:0000256" key="7">
    <source>
        <dbReference type="ARBA" id="ARBA00022989"/>
    </source>
</evidence>
<organism evidence="11 12">
    <name type="scientific">Candidatus Ryanbacteria bacterium RIFCSPHIGHO2_01_45_13</name>
    <dbReference type="NCBI Taxonomy" id="1802112"/>
    <lineage>
        <taxon>Bacteria</taxon>
        <taxon>Candidatus Ryaniibacteriota</taxon>
    </lineage>
</organism>
<evidence type="ECO:0000256" key="3">
    <source>
        <dbReference type="ARBA" id="ARBA00022448"/>
    </source>
</evidence>
<dbReference type="Proteomes" id="UP000176700">
    <property type="component" value="Unassembled WGS sequence"/>
</dbReference>
<feature type="domain" description="ABC transmembrane type-2" evidence="10">
    <location>
        <begin position="26"/>
        <end position="244"/>
    </location>
</feature>
<keyword evidence="5" id="KW-0997">Cell inner membrane</keyword>
<dbReference type="GO" id="GO:0005886">
    <property type="term" value="C:plasma membrane"/>
    <property type="evidence" value="ECO:0007669"/>
    <property type="project" value="UniProtKB-SubCell"/>
</dbReference>
<feature type="transmembrane region" description="Helical" evidence="9">
    <location>
        <begin position="166"/>
        <end position="188"/>
    </location>
</feature>
<dbReference type="InterPro" id="IPR013525">
    <property type="entry name" value="ABC2_TM"/>
</dbReference>
<name>A0A1G2G1P6_9BACT</name>
<sequence>MQQNYFELTKAIALSDFKLRYHGSVLGIFWSFLKPLLTFGVLYLVFSVFIRFDIENYALYLLLGIILWNFFAEATILSLNSLAGKAPVIKKIAFPRSIIIVSSTLTALLSFFFNIVVFGIFFLFSDLSLSISALLFVIFTVCLYFVALGTSFFISALNAKFKDVRHIWEVLLQLGFWLTPIIYTVSMIPEKLHWFVYLNPMTRVIQYSREAILQQKVSNLDGVFALFLMTLIIFFIGYYVYKKRSPYFAEEL</sequence>
<evidence type="ECO:0000256" key="5">
    <source>
        <dbReference type="ARBA" id="ARBA00022519"/>
    </source>
</evidence>
<feature type="transmembrane region" description="Helical" evidence="9">
    <location>
        <begin position="57"/>
        <end position="77"/>
    </location>
</feature>
<evidence type="ECO:0000313" key="11">
    <source>
        <dbReference type="EMBL" id="OGZ43751.1"/>
    </source>
</evidence>
<keyword evidence="4 9" id="KW-1003">Cell membrane</keyword>
<evidence type="ECO:0000256" key="9">
    <source>
        <dbReference type="RuleBase" id="RU361157"/>
    </source>
</evidence>
<keyword evidence="8 9" id="KW-0472">Membrane</keyword>
<dbReference type="InterPro" id="IPR047817">
    <property type="entry name" value="ABC2_TM_bact-type"/>
</dbReference>
<dbReference type="PANTHER" id="PTHR30413">
    <property type="entry name" value="INNER MEMBRANE TRANSPORT PERMEASE"/>
    <property type="match status" value="1"/>
</dbReference>
<comment type="similarity">
    <text evidence="2 9">Belongs to the ABC-2 integral membrane protein family.</text>
</comment>
<dbReference type="GO" id="GO:0015920">
    <property type="term" value="P:lipopolysaccharide transport"/>
    <property type="evidence" value="ECO:0007669"/>
    <property type="project" value="TreeGrafter"/>
</dbReference>
<evidence type="ECO:0000313" key="12">
    <source>
        <dbReference type="Proteomes" id="UP000176700"/>
    </source>
</evidence>
<gene>
    <name evidence="11" type="ORF">A2W41_04645</name>
</gene>
<accession>A0A1G2G1P6</accession>
<feature type="transmembrane region" description="Helical" evidence="9">
    <location>
        <begin position="21"/>
        <end position="45"/>
    </location>
</feature>
<comment type="caution">
    <text evidence="11">The sequence shown here is derived from an EMBL/GenBank/DDBJ whole genome shotgun (WGS) entry which is preliminary data.</text>
</comment>
<proteinExistence type="inferred from homology"/>
<protein>
    <recommendedName>
        <fullName evidence="9">Transport permease protein</fullName>
    </recommendedName>
</protein>
<dbReference type="PROSITE" id="PS51012">
    <property type="entry name" value="ABC_TM2"/>
    <property type="match status" value="1"/>
</dbReference>
<keyword evidence="6 9" id="KW-0812">Transmembrane</keyword>
<dbReference type="EMBL" id="MHNI01000003">
    <property type="protein sequence ID" value="OGZ43751.1"/>
    <property type="molecule type" value="Genomic_DNA"/>
</dbReference>
<feature type="transmembrane region" description="Helical" evidence="9">
    <location>
        <begin position="98"/>
        <end position="124"/>
    </location>
</feature>
<comment type="subcellular location">
    <subcellularLocation>
        <location evidence="1">Cell inner membrane</location>
        <topology evidence="1">Multi-pass membrane protein</topology>
    </subcellularLocation>
    <subcellularLocation>
        <location evidence="9">Cell membrane</location>
        <topology evidence="9">Multi-pass membrane protein</topology>
    </subcellularLocation>
</comment>
<evidence type="ECO:0000256" key="2">
    <source>
        <dbReference type="ARBA" id="ARBA00007783"/>
    </source>
</evidence>
<keyword evidence="7 9" id="KW-1133">Transmembrane helix</keyword>